<dbReference type="PANTHER" id="PTHR43734">
    <property type="entry name" value="PHYTOENE DESATURASE"/>
    <property type="match status" value="1"/>
</dbReference>
<dbReference type="eggNOG" id="COG1233">
    <property type="taxonomic scope" value="Bacteria"/>
</dbReference>
<proteinExistence type="inferred from homology"/>
<dbReference type="RefSeq" id="WP_014271674.1">
    <property type="nucleotide sequence ID" value="NC_016633.1"/>
</dbReference>
<dbReference type="PANTHER" id="PTHR43734:SF1">
    <property type="entry name" value="PHYTOENE DESATURASE"/>
    <property type="match status" value="1"/>
</dbReference>
<name>G8QYX6_SPHPG</name>
<dbReference type="HOGENOM" id="CLU_510694_0_0_12"/>
<reference evidence="3 4" key="1">
    <citation type="submission" date="2011-11" db="EMBL/GenBank/DDBJ databases">
        <title>Complete sequence of Spirochaeta sp. grapes.</title>
        <authorList>
            <consortium name="US DOE Joint Genome Institute"/>
            <person name="Lucas S."/>
            <person name="Han J."/>
            <person name="Lapidus A."/>
            <person name="Cheng J.-F."/>
            <person name="Goodwin L."/>
            <person name="Pitluck S."/>
            <person name="Peters L."/>
            <person name="Ovchinnikova G."/>
            <person name="Munk A.C."/>
            <person name="Detter J.C."/>
            <person name="Han C."/>
            <person name="Tapia R."/>
            <person name="Land M."/>
            <person name="Hauser L."/>
            <person name="Kyrpides N."/>
            <person name="Ivanova N."/>
            <person name="Pagani I."/>
            <person name="Ritalahtilisa K."/>
            <person name="Loeffler F."/>
            <person name="Woyke T."/>
        </authorList>
    </citation>
    <scope>NUCLEOTIDE SEQUENCE [LARGE SCALE GENOMIC DNA]</scope>
    <source>
        <strain evidence="4">ATCC BAA-1885 / DSM 22778 / Grapes</strain>
    </source>
</reference>
<sequence length="539" mass="60776">MDSSQIYDAIVVGSGIAGLSSAAFLCRDGIRTLVCERGETYGGLVNSFDKDGFTFDGGIRAFENSGIIIPMLKQLGIDLEFVKNPVSIGIGDDIITLTSKESLKDYQALLERNFPTSKEDIARIIEEIKKIMQYMDILYGIDNPLFLDSYSDTQYMFSTLLPWLAKYRKTLKQIRKLQMPVYQYLRGFTANQVLVDCIAQHFFKDTPAFFAMSYFGLYLDYTYPKGGTGILAEKMSTYILERGGMIAFDTEITSIDVDERVIKARDGRIFSYKKLIWAADMKALYRSVIPESIANDKKRRFIGNWRALVEHSHGGDSILSIFVATSLTREYVKNHCGAHAFHTPARKGLHSMDLNRWKLIIENGKMSRQRAHQELEAYIKEFFTCTTYEISCPVLRDASLAPEGQTGLIISTLFEYDLVKFIKDSLWYDEFKELCIKTSLEVLGKDLLPDLADHVLFSLCSTPMTIEQLTGNSEGAITGWAFTNETIPSECRFAHIAKSIRTPINDIYQAGQWSFSPSGLPVSALTGRLAAKEVSKKLK</sequence>
<dbReference type="GO" id="GO:0016491">
    <property type="term" value="F:oxidoreductase activity"/>
    <property type="evidence" value="ECO:0007669"/>
    <property type="project" value="InterPro"/>
</dbReference>
<dbReference type="InterPro" id="IPR002937">
    <property type="entry name" value="Amino_oxidase"/>
</dbReference>
<evidence type="ECO:0000259" key="2">
    <source>
        <dbReference type="Pfam" id="PF01593"/>
    </source>
</evidence>
<evidence type="ECO:0000313" key="3">
    <source>
        <dbReference type="EMBL" id="AEV30835.1"/>
    </source>
</evidence>
<dbReference type="AlphaFoldDB" id="G8QYX6"/>
<evidence type="ECO:0000256" key="1">
    <source>
        <dbReference type="ARBA" id="ARBA00006046"/>
    </source>
</evidence>
<dbReference type="SUPFAM" id="SSF51905">
    <property type="entry name" value="FAD/NAD(P)-binding domain"/>
    <property type="match status" value="1"/>
</dbReference>
<dbReference type="Gene3D" id="3.50.50.60">
    <property type="entry name" value="FAD/NAD(P)-binding domain"/>
    <property type="match status" value="2"/>
</dbReference>
<organism evidence="3 4">
    <name type="scientific">Sphaerochaeta pleomorpha (strain ATCC BAA-1885 / DSM 22778 / Grapes)</name>
    <dbReference type="NCBI Taxonomy" id="158190"/>
    <lineage>
        <taxon>Bacteria</taxon>
        <taxon>Pseudomonadati</taxon>
        <taxon>Spirochaetota</taxon>
        <taxon>Spirochaetia</taxon>
        <taxon>Spirochaetales</taxon>
        <taxon>Sphaerochaetaceae</taxon>
        <taxon>Sphaerochaeta</taxon>
    </lineage>
</organism>
<protein>
    <submittedName>
        <fullName evidence="3">Phytoene dehydrogenase-like oxidoreductase</fullName>
    </submittedName>
</protein>
<evidence type="ECO:0000313" key="4">
    <source>
        <dbReference type="Proteomes" id="UP000005632"/>
    </source>
</evidence>
<dbReference type="Pfam" id="PF01593">
    <property type="entry name" value="Amino_oxidase"/>
    <property type="match status" value="1"/>
</dbReference>
<feature type="domain" description="Amine oxidase" evidence="2">
    <location>
        <begin position="16"/>
        <end position="305"/>
    </location>
</feature>
<dbReference type="STRING" id="158190.SpiGrapes_3088"/>
<dbReference type="InterPro" id="IPR036188">
    <property type="entry name" value="FAD/NAD-bd_sf"/>
</dbReference>
<gene>
    <name evidence="3" type="ordered locus">SpiGrapes_3088</name>
</gene>
<dbReference type="Proteomes" id="UP000005632">
    <property type="component" value="Chromosome"/>
</dbReference>
<comment type="similarity">
    <text evidence="1">Belongs to the carotenoid/retinoid oxidoreductase family.</text>
</comment>
<dbReference type="KEGG" id="sgp:SpiGrapes_3088"/>
<accession>G8QYX6</accession>
<dbReference type="EMBL" id="CP003155">
    <property type="protein sequence ID" value="AEV30835.1"/>
    <property type="molecule type" value="Genomic_DNA"/>
</dbReference>
<keyword evidence="4" id="KW-1185">Reference proteome</keyword>